<keyword evidence="2" id="KW-1185">Reference proteome</keyword>
<dbReference type="Proteomes" id="UP000231919">
    <property type="component" value="Unassembled WGS sequence"/>
</dbReference>
<reference evidence="1 2" key="1">
    <citation type="submission" date="2017-07" db="EMBL/GenBank/DDBJ databases">
        <title>Leptospira spp. isolated from tropical soils.</title>
        <authorList>
            <person name="Thibeaux R."/>
            <person name="Iraola G."/>
            <person name="Ferres I."/>
            <person name="Bierque E."/>
            <person name="Girault D."/>
            <person name="Soupe-Gilbert M.-E."/>
            <person name="Picardeau M."/>
            <person name="Goarant C."/>
        </authorList>
    </citation>
    <scope>NUCLEOTIDE SEQUENCE [LARGE SCALE GENOMIC DNA]</scope>
    <source>
        <strain evidence="1 2">JW2-C-B1</strain>
    </source>
</reference>
<dbReference type="EMBL" id="NPDP01000034">
    <property type="protein sequence ID" value="PJZ28715.1"/>
    <property type="molecule type" value="Genomic_DNA"/>
</dbReference>
<proteinExistence type="predicted"/>
<protein>
    <recommendedName>
        <fullName evidence="3">Transferase</fullName>
    </recommendedName>
</protein>
<evidence type="ECO:0000313" key="2">
    <source>
        <dbReference type="Proteomes" id="UP000231919"/>
    </source>
</evidence>
<accession>A0ABX4NBC8</accession>
<name>A0ABX4NBC8_9LEPT</name>
<organism evidence="1 2">
    <name type="scientific">Leptospira kmetyi</name>
    <dbReference type="NCBI Taxonomy" id="408139"/>
    <lineage>
        <taxon>Bacteria</taxon>
        <taxon>Pseudomonadati</taxon>
        <taxon>Spirochaetota</taxon>
        <taxon>Spirochaetia</taxon>
        <taxon>Leptospirales</taxon>
        <taxon>Leptospiraceae</taxon>
        <taxon>Leptospira</taxon>
    </lineage>
</organism>
<evidence type="ECO:0000313" key="1">
    <source>
        <dbReference type="EMBL" id="PJZ28715.1"/>
    </source>
</evidence>
<sequence length="229" mass="26910">MPSPWLSERKKYWKQYRIGEPKKYDLLWMPQMMKRFIGAPQGASSIRRDVLQEFSNSMLELAESIRGKNLKTFVKPYNTLTVALMKQTYRKIREVGGEYITVSETYDKGLTIELIQDCSIVLWDQPGTGFLECLSGGIPTLVFWNRLYCEEEEWTKVDFESLEKNGIVHRSVDTLMEEAVLLLKNPVAWMENSERKRAIHSFREKFALTSENWSRDWKNYLKSLKKDAC</sequence>
<comment type="caution">
    <text evidence="1">The sequence shown here is derived from an EMBL/GenBank/DDBJ whole genome shotgun (WGS) entry which is preliminary data.</text>
</comment>
<gene>
    <name evidence="1" type="ORF">CH378_16530</name>
</gene>
<evidence type="ECO:0008006" key="3">
    <source>
        <dbReference type="Google" id="ProtNLM"/>
    </source>
</evidence>